<dbReference type="GO" id="GO:0000338">
    <property type="term" value="P:protein deneddylation"/>
    <property type="evidence" value="ECO:0007669"/>
    <property type="project" value="TreeGrafter"/>
</dbReference>
<feature type="region of interest" description="Disordered" evidence="6">
    <location>
        <begin position="354"/>
        <end position="463"/>
    </location>
</feature>
<comment type="caution">
    <text evidence="8">The sequence shown here is derived from an EMBL/GenBank/DDBJ whole genome shotgun (WGS) entry which is preliminary data.</text>
</comment>
<dbReference type="InterPro" id="IPR038765">
    <property type="entry name" value="Papain-like_cys_pep_sf"/>
</dbReference>
<dbReference type="PANTHER" id="PTHR46468">
    <property type="entry name" value="SENTRIN-SPECIFIC PROTEASE 8"/>
    <property type="match status" value="1"/>
</dbReference>
<reference evidence="8 9" key="1">
    <citation type="submission" date="2015-09" db="EMBL/GenBank/DDBJ databases">
        <title>Host preference determinants of Valsa canker pathogens revealed by comparative genomics.</title>
        <authorList>
            <person name="Yin Z."/>
            <person name="Huang L."/>
        </authorList>
    </citation>
    <scope>NUCLEOTIDE SEQUENCE [LARGE SCALE GENOMIC DNA]</scope>
    <source>
        <strain evidence="8 9">SXYLt</strain>
    </source>
</reference>
<feature type="compositionally biased region" description="Basic and acidic residues" evidence="6">
    <location>
        <begin position="181"/>
        <end position="191"/>
    </location>
</feature>
<feature type="compositionally biased region" description="Low complexity" evidence="6">
    <location>
        <begin position="112"/>
        <end position="124"/>
    </location>
</feature>
<feature type="compositionally biased region" description="Basic and acidic residues" evidence="6">
    <location>
        <begin position="660"/>
        <end position="673"/>
    </location>
</feature>
<dbReference type="GO" id="GO:0008234">
    <property type="term" value="F:cysteine-type peptidase activity"/>
    <property type="evidence" value="ECO:0007669"/>
    <property type="project" value="UniProtKB-KW"/>
</dbReference>
<dbReference type="SUPFAM" id="SSF54001">
    <property type="entry name" value="Cysteine proteinases"/>
    <property type="match status" value="1"/>
</dbReference>
<evidence type="ECO:0000256" key="4">
    <source>
        <dbReference type="ARBA" id="ARBA00022807"/>
    </source>
</evidence>
<evidence type="ECO:0000256" key="1">
    <source>
        <dbReference type="ARBA" id="ARBA00005234"/>
    </source>
</evidence>
<evidence type="ECO:0000256" key="5">
    <source>
        <dbReference type="SAM" id="Coils"/>
    </source>
</evidence>
<feature type="coiled-coil region" evidence="5">
    <location>
        <begin position="955"/>
        <end position="1016"/>
    </location>
</feature>
<evidence type="ECO:0000256" key="2">
    <source>
        <dbReference type="ARBA" id="ARBA00022670"/>
    </source>
</evidence>
<feature type="compositionally biased region" description="Acidic residues" evidence="6">
    <location>
        <begin position="91"/>
        <end position="100"/>
    </location>
</feature>
<feature type="compositionally biased region" description="Polar residues" evidence="6">
    <location>
        <begin position="1"/>
        <end position="23"/>
    </location>
</feature>
<feature type="region of interest" description="Disordered" evidence="6">
    <location>
        <begin position="287"/>
        <end position="325"/>
    </location>
</feature>
<gene>
    <name evidence="8" type="ORF">VPNG_10359</name>
</gene>
<dbReference type="Pfam" id="PF02902">
    <property type="entry name" value="Peptidase_C48"/>
    <property type="match status" value="1"/>
</dbReference>
<dbReference type="PANTHER" id="PTHR46468:SF1">
    <property type="entry name" value="SENTRIN-SPECIFIC PROTEASE 8"/>
    <property type="match status" value="1"/>
</dbReference>
<dbReference type="EMBL" id="LKEB01000118">
    <property type="protein sequence ID" value="ROV88483.1"/>
    <property type="molecule type" value="Genomic_DNA"/>
</dbReference>
<sequence length="1120" mass="122517">MVRSSPRTRYSTRLQDARATNTAIIPARNCDGDEDVDMASEHQLNLSEHDQSQGESGEEEMEESESDLDIGSDSEDKDEDEDEEHTQLQNDAEELAEDEDTARINNNNDDLSSSSRSSSVGSVVQGQDKEKKPVQETIGLTTAIQELIDSLQSSAKAIRKNWHQLIRAYICEVPTIKRIDRDDGSDAHPNEPPDLPSLSSSSDPCVLFAVAVQQYIDPRMLRITLQTVFHSHLPRLINRPLQALAKHLGLPFQDPVFLLLYFGQSGLHPPFCRKLLTWARASHGPLRAKKDMGEGTESSNAKDSGKSKSKTGGEGAAAVQRSKEEEAKERLHWFNTYAYPRILEQWRARLISSSSSDTMANKSVGKQKRVPGDVQQMRQEDKAEWQKLQPKAKPKPKPPKRKAKRKTWTRRKRARNGSVMSEGTGAAGNSGIDSGSDDDKDENSNGNGNGNGIERHGENGDVLENNADLQPEVRHQDQSLVEEGRGQVEIAVSIQEDDIYAASSPTKDHEESPGIARGNSAGPSLDNDISITGMLVDGDNSPPSLRIQPSPCRDTGSISAALSYTPLRFRPVLATGLSSNLMASSPAPAPTPTALASASLPELAPAPQAASEDTQEVPGSRGMPSLLNTTADEDHSHQNQHQQLRLQTGGMEVEMEGKPLEATKSDSESDAGSKSEPAQAEGPGLGLAAVVWAVQNDELSGFAENTAWLTAANLKPVLDMIGALNPQVSILDPALFRTVPTETPSEVYHQAQNLRLPAEGSRLRDATRLQLQRRRIRLSHILIPVNTTDRQGQGLHWSLVCMDMERRQAKLFDSCPTAASIQTCRSAAQLVVEAWLTPSVIDKSGDGTKDAAGAGWSSWDWQGAQDCQRQDNGHDCGVYTLLFAWLQVMESMDVPPTVPLPTSQHAVGTKSDPIPMPAGQGIASRPSLNPLPAADHDCTVVMLEHSMGESASDLLQTAKTQNRFYKRRLDKLEAYREQVSGARALIGVHGSIVSLLQDLSQEVKLRKRLVDSLEDLAVLENEGKSMLPNDLSMLGDDTAQLQLAKKGYHAARSMHLHWSRFTAARAAHETSSRHIFQDILPRILTELEARIVSVQEVVQRSQQVMTKMDEVAQLLGVGRD</sequence>
<protein>
    <recommendedName>
        <fullName evidence="7">Ubiquitin-like protease family profile domain-containing protein</fullName>
    </recommendedName>
</protein>
<feature type="region of interest" description="Disordered" evidence="6">
    <location>
        <begin position="1"/>
        <end position="134"/>
    </location>
</feature>
<dbReference type="GO" id="GO:0019784">
    <property type="term" value="F:deNEDDylase activity"/>
    <property type="evidence" value="ECO:0007669"/>
    <property type="project" value="InterPro"/>
</dbReference>
<feature type="region of interest" description="Disordered" evidence="6">
    <location>
        <begin position="181"/>
        <end position="200"/>
    </location>
</feature>
<keyword evidence="3" id="KW-0378">Hydrolase</keyword>
<feature type="region of interest" description="Disordered" evidence="6">
    <location>
        <begin position="502"/>
        <end position="552"/>
    </location>
</feature>
<feature type="region of interest" description="Disordered" evidence="6">
    <location>
        <begin position="603"/>
        <end position="645"/>
    </location>
</feature>
<comment type="similarity">
    <text evidence="1">Belongs to the peptidase C48 family.</text>
</comment>
<proteinExistence type="inferred from homology"/>
<dbReference type="AlphaFoldDB" id="A0A423VC09"/>
<feature type="compositionally biased region" description="Basic residues" evidence="6">
    <location>
        <begin position="390"/>
        <end position="415"/>
    </location>
</feature>
<organism evidence="8 9">
    <name type="scientific">Cytospora leucostoma</name>
    <dbReference type="NCBI Taxonomy" id="1230097"/>
    <lineage>
        <taxon>Eukaryota</taxon>
        <taxon>Fungi</taxon>
        <taxon>Dikarya</taxon>
        <taxon>Ascomycota</taxon>
        <taxon>Pezizomycotina</taxon>
        <taxon>Sordariomycetes</taxon>
        <taxon>Sordariomycetidae</taxon>
        <taxon>Diaporthales</taxon>
        <taxon>Cytosporaceae</taxon>
        <taxon>Cytospora</taxon>
    </lineage>
</organism>
<dbReference type="InterPro" id="IPR044613">
    <property type="entry name" value="Nep1/2-like"/>
</dbReference>
<dbReference type="Proteomes" id="UP000285146">
    <property type="component" value="Unassembled WGS sequence"/>
</dbReference>
<dbReference type="InParanoid" id="A0A423VC09"/>
<feature type="compositionally biased region" description="Low complexity" evidence="6">
    <location>
        <begin position="603"/>
        <end position="612"/>
    </location>
</feature>
<evidence type="ECO:0000256" key="6">
    <source>
        <dbReference type="SAM" id="MobiDB-lite"/>
    </source>
</evidence>
<feature type="region of interest" description="Disordered" evidence="6">
    <location>
        <begin position="660"/>
        <end position="682"/>
    </location>
</feature>
<dbReference type="GO" id="GO:0006508">
    <property type="term" value="P:proteolysis"/>
    <property type="evidence" value="ECO:0007669"/>
    <property type="project" value="UniProtKB-KW"/>
</dbReference>
<dbReference type="OrthoDB" id="8188607at2759"/>
<dbReference type="PROSITE" id="PS50600">
    <property type="entry name" value="ULP_PROTEASE"/>
    <property type="match status" value="1"/>
</dbReference>
<evidence type="ECO:0000256" key="3">
    <source>
        <dbReference type="ARBA" id="ARBA00022801"/>
    </source>
</evidence>
<dbReference type="InterPro" id="IPR003653">
    <property type="entry name" value="Peptidase_C48_C"/>
</dbReference>
<name>A0A423VC09_9PEZI</name>
<dbReference type="Gene3D" id="3.40.395.10">
    <property type="entry name" value="Adenoviral Proteinase, Chain A"/>
    <property type="match status" value="1"/>
</dbReference>
<evidence type="ECO:0000259" key="7">
    <source>
        <dbReference type="PROSITE" id="PS50600"/>
    </source>
</evidence>
<keyword evidence="5" id="KW-0175">Coiled coil</keyword>
<keyword evidence="2" id="KW-0645">Protease</keyword>
<accession>A0A423VC09</accession>
<evidence type="ECO:0000313" key="9">
    <source>
        <dbReference type="Proteomes" id="UP000285146"/>
    </source>
</evidence>
<keyword evidence="9" id="KW-1185">Reference proteome</keyword>
<feature type="compositionally biased region" description="Acidic residues" evidence="6">
    <location>
        <begin position="56"/>
        <end position="84"/>
    </location>
</feature>
<evidence type="ECO:0000313" key="8">
    <source>
        <dbReference type="EMBL" id="ROV88483.1"/>
    </source>
</evidence>
<feature type="domain" description="Ubiquitin-like protease family profile" evidence="7">
    <location>
        <begin position="692"/>
        <end position="887"/>
    </location>
</feature>
<keyword evidence="4" id="KW-0788">Thiol protease</keyword>